<comment type="subcellular location">
    <subcellularLocation>
        <location evidence="1">Secreted</location>
    </subcellularLocation>
</comment>
<sequence>MLLNFICLIYFSKSVLGRAADFSSYPTEETSAFINSSEEHFSNLIGQIQTKSENYSIDFKDSVKFLLYTKKNKDSYQQLFLNDLKRIKSSNYDPRQPTSFVIHGYMDDVTAEIVQSIKNRLLGRMNSNVVAVDWSVLAKNIFYVVSAQQTPSVGTYIGSFVNFLIDNGDKAANIHIIGHSLGAQAAGFAGKAVKSGKVKRITGLDPALPGFEIADKNHRIDAEDADFVDCIHTCGGFLGFLNPICQADYYPNGGRNVQPGCLWADFGVCSHSRSHEYFAESILSNHKFPSSKCKTVPADDNPTSCIYSDALMGYPASKKYKGIFFTRTNSAYPFSKDIEI</sequence>
<evidence type="ECO:0000256" key="2">
    <source>
        <dbReference type="ARBA" id="ARBA00010701"/>
    </source>
</evidence>
<dbReference type="PRINTS" id="PR00821">
    <property type="entry name" value="TAGLIPASE"/>
</dbReference>
<organism evidence="5 6">
    <name type="scientific">Rhodnius prolixus</name>
    <name type="common">Triatomid bug</name>
    <dbReference type="NCBI Taxonomy" id="13249"/>
    <lineage>
        <taxon>Eukaryota</taxon>
        <taxon>Metazoa</taxon>
        <taxon>Ecdysozoa</taxon>
        <taxon>Arthropoda</taxon>
        <taxon>Hexapoda</taxon>
        <taxon>Insecta</taxon>
        <taxon>Pterygota</taxon>
        <taxon>Neoptera</taxon>
        <taxon>Paraneoptera</taxon>
        <taxon>Hemiptera</taxon>
        <taxon>Heteroptera</taxon>
        <taxon>Panheteroptera</taxon>
        <taxon>Cimicomorpha</taxon>
        <taxon>Reduviidae</taxon>
        <taxon>Triatominae</taxon>
        <taxon>Rhodnius</taxon>
    </lineage>
</organism>
<dbReference type="PANTHER" id="PTHR11610">
    <property type="entry name" value="LIPASE"/>
    <property type="match status" value="1"/>
</dbReference>
<dbReference type="EnsemblMetazoa" id="RPRC006121-RA">
    <property type="protein sequence ID" value="RPRC006121-PA"/>
    <property type="gene ID" value="RPRC006121"/>
</dbReference>
<dbReference type="InterPro" id="IPR033906">
    <property type="entry name" value="Lipase_N"/>
</dbReference>
<dbReference type="eggNOG" id="ENOG502RYX8">
    <property type="taxonomic scope" value="Eukaryota"/>
</dbReference>
<dbReference type="FunCoup" id="T1HPZ7">
    <property type="interactions" value="31"/>
</dbReference>
<comment type="similarity">
    <text evidence="2 4">Belongs to the AB hydrolase superfamily. Lipase family.</text>
</comment>
<dbReference type="Pfam" id="PF00151">
    <property type="entry name" value="Lipase"/>
    <property type="match status" value="1"/>
</dbReference>
<dbReference type="STRING" id="13249.T1HPZ7"/>
<dbReference type="EMBL" id="ACPB03014206">
    <property type="status" value="NOT_ANNOTATED_CDS"/>
    <property type="molecule type" value="Genomic_DNA"/>
</dbReference>
<reference evidence="5" key="1">
    <citation type="submission" date="2015-05" db="UniProtKB">
        <authorList>
            <consortium name="EnsemblMetazoa"/>
        </authorList>
    </citation>
    <scope>IDENTIFICATION</scope>
</reference>
<keyword evidence="3" id="KW-0964">Secreted</keyword>
<dbReference type="InterPro" id="IPR000734">
    <property type="entry name" value="TAG_lipase"/>
</dbReference>
<dbReference type="InParanoid" id="T1HPZ7"/>
<dbReference type="VEuPathDB" id="VectorBase:RPRC006121"/>
<evidence type="ECO:0000256" key="1">
    <source>
        <dbReference type="ARBA" id="ARBA00004613"/>
    </source>
</evidence>
<proteinExistence type="inferred from homology"/>
<dbReference type="GO" id="GO:0005615">
    <property type="term" value="C:extracellular space"/>
    <property type="evidence" value="ECO:0007669"/>
    <property type="project" value="TreeGrafter"/>
</dbReference>
<dbReference type="FunFam" id="3.40.50.1820:FF:000122">
    <property type="entry name" value="Vitellogenin-3-like Protein"/>
    <property type="match status" value="1"/>
</dbReference>
<evidence type="ECO:0000313" key="5">
    <source>
        <dbReference type="EnsemblMetazoa" id="RPRC006121-PA"/>
    </source>
</evidence>
<dbReference type="HOGENOM" id="CLU_027171_2_0_1"/>
<accession>T1HPZ7</accession>
<dbReference type="SUPFAM" id="SSF53474">
    <property type="entry name" value="alpha/beta-Hydrolases"/>
    <property type="match status" value="1"/>
</dbReference>
<keyword evidence="6" id="KW-1185">Reference proteome</keyword>
<dbReference type="GO" id="GO:0016042">
    <property type="term" value="P:lipid catabolic process"/>
    <property type="evidence" value="ECO:0007669"/>
    <property type="project" value="TreeGrafter"/>
</dbReference>
<evidence type="ECO:0000313" key="6">
    <source>
        <dbReference type="Proteomes" id="UP000015103"/>
    </source>
</evidence>
<evidence type="ECO:0000256" key="4">
    <source>
        <dbReference type="RuleBase" id="RU004262"/>
    </source>
</evidence>
<dbReference type="Proteomes" id="UP000015103">
    <property type="component" value="Unassembled WGS sequence"/>
</dbReference>
<dbReference type="PANTHER" id="PTHR11610:SF190">
    <property type="entry name" value="VITELLOGENIN-3-LIKE PROTEIN"/>
    <property type="match status" value="1"/>
</dbReference>
<dbReference type="CDD" id="cd00707">
    <property type="entry name" value="Pancreat_lipase_like"/>
    <property type="match status" value="1"/>
</dbReference>
<dbReference type="OMA" id="EYLHDSH"/>
<name>T1HPZ7_RHOPR</name>
<dbReference type="InterPro" id="IPR029058">
    <property type="entry name" value="AB_hydrolase_fold"/>
</dbReference>
<dbReference type="InterPro" id="IPR013818">
    <property type="entry name" value="Lipase"/>
</dbReference>
<dbReference type="GO" id="GO:0016298">
    <property type="term" value="F:lipase activity"/>
    <property type="evidence" value="ECO:0007669"/>
    <property type="project" value="InterPro"/>
</dbReference>
<protein>
    <submittedName>
        <fullName evidence="5">Lipase domain-containing protein</fullName>
    </submittedName>
</protein>
<dbReference type="AlphaFoldDB" id="T1HPZ7"/>
<dbReference type="Gene3D" id="3.40.50.1820">
    <property type="entry name" value="alpha/beta hydrolase"/>
    <property type="match status" value="1"/>
</dbReference>
<evidence type="ECO:0000256" key="3">
    <source>
        <dbReference type="ARBA" id="ARBA00022525"/>
    </source>
</evidence>